<evidence type="ECO:0000256" key="5">
    <source>
        <dbReference type="ARBA" id="ARBA00022989"/>
    </source>
</evidence>
<protein>
    <submittedName>
        <fullName evidence="9">MFS transporter</fullName>
    </submittedName>
</protein>
<keyword evidence="5 7" id="KW-1133">Transmembrane helix</keyword>
<comment type="similarity">
    <text evidence="2">Belongs to the major facilitator superfamily.</text>
</comment>
<evidence type="ECO:0000256" key="3">
    <source>
        <dbReference type="ARBA" id="ARBA00022448"/>
    </source>
</evidence>
<dbReference type="SUPFAM" id="SSF103473">
    <property type="entry name" value="MFS general substrate transporter"/>
    <property type="match status" value="1"/>
</dbReference>
<feature type="transmembrane region" description="Helical" evidence="7">
    <location>
        <begin position="223"/>
        <end position="244"/>
    </location>
</feature>
<dbReference type="PROSITE" id="PS50850">
    <property type="entry name" value="MFS"/>
    <property type="match status" value="1"/>
</dbReference>
<feature type="domain" description="Major facilitator superfamily (MFS) profile" evidence="8">
    <location>
        <begin position="21"/>
        <end position="406"/>
    </location>
</feature>
<feature type="transmembrane region" description="Helical" evidence="7">
    <location>
        <begin position="151"/>
        <end position="170"/>
    </location>
</feature>
<dbReference type="InterPro" id="IPR051788">
    <property type="entry name" value="MFS_Transporter"/>
</dbReference>
<evidence type="ECO:0000313" key="9">
    <source>
        <dbReference type="EMBL" id="MCD5517925.1"/>
    </source>
</evidence>
<accession>A0ABD4SE64</accession>
<evidence type="ECO:0000256" key="6">
    <source>
        <dbReference type="ARBA" id="ARBA00023136"/>
    </source>
</evidence>
<feature type="transmembrane region" description="Helical" evidence="7">
    <location>
        <begin position="176"/>
        <end position="197"/>
    </location>
</feature>
<feature type="transmembrane region" description="Helical" evidence="7">
    <location>
        <begin position="54"/>
        <end position="75"/>
    </location>
</feature>
<proteinExistence type="inferred from homology"/>
<feature type="transmembrane region" description="Helical" evidence="7">
    <location>
        <begin position="382"/>
        <end position="401"/>
    </location>
</feature>
<dbReference type="InterPro" id="IPR005829">
    <property type="entry name" value="Sugar_transporter_CS"/>
</dbReference>
<reference evidence="9 10" key="1">
    <citation type="submission" date="2021-12" db="EMBL/GenBank/DDBJ databases">
        <title>Antimicrobial susceptibility of Lactobacillus delbrueckii subsp. lactis obtained from milk products and other habitats.</title>
        <authorList>
            <person name="Shani N."/>
        </authorList>
    </citation>
    <scope>NUCLEOTIDE SEQUENCE [LARGE SCALE GENOMIC DNA]</scope>
    <source>
        <strain evidence="9 10">CIRM BIA 266</strain>
    </source>
</reference>
<dbReference type="Pfam" id="PF07690">
    <property type="entry name" value="MFS_1"/>
    <property type="match status" value="1"/>
</dbReference>
<dbReference type="Gene3D" id="1.20.1250.20">
    <property type="entry name" value="MFS general substrate transporter like domains"/>
    <property type="match status" value="2"/>
</dbReference>
<feature type="transmembrane region" description="Helical" evidence="7">
    <location>
        <begin position="21"/>
        <end position="42"/>
    </location>
</feature>
<keyword evidence="3" id="KW-0813">Transport</keyword>
<feature type="transmembrane region" description="Helical" evidence="7">
    <location>
        <begin position="264"/>
        <end position="283"/>
    </location>
</feature>
<keyword evidence="4 7" id="KW-0812">Transmembrane</keyword>
<dbReference type="PANTHER" id="PTHR23514:SF3">
    <property type="entry name" value="BYPASS OF STOP CODON PROTEIN 6"/>
    <property type="match status" value="1"/>
</dbReference>
<evidence type="ECO:0000256" key="7">
    <source>
        <dbReference type="SAM" id="Phobius"/>
    </source>
</evidence>
<feature type="transmembrane region" description="Helical" evidence="7">
    <location>
        <begin position="290"/>
        <end position="309"/>
    </location>
</feature>
<feature type="transmembrane region" description="Helical" evidence="7">
    <location>
        <begin position="354"/>
        <end position="376"/>
    </location>
</feature>
<evidence type="ECO:0000256" key="4">
    <source>
        <dbReference type="ARBA" id="ARBA00022692"/>
    </source>
</evidence>
<dbReference type="Proteomes" id="UP001320314">
    <property type="component" value="Unassembled WGS sequence"/>
</dbReference>
<keyword evidence="6 7" id="KW-0472">Membrane</keyword>
<sequence>MGEKTLDTSVTNSKKRSYLPTAVAVYTTFLMCGIIMSISAQYKLQLAELWGEKGNIAAVLSVSSAVGVGGLIGTLAGPISDKFGRRFASIMACLCTVINFAGFMLAPNVTVAYICSLIGGIGNSFMNAGLTPSMQDAYPDKRSMLTVLTKFFVSFGQFILPFVIVAFNAQHISFKVAFWGITVVYAVIGIACFFLPFPEVGSQKKAAADKVSDSAKPKGKIKITFESVILGLMGFSTTAVFMVWTNTNQELGKLYGLSNPAMLQSVYAIASLISVLTTSAMVAKGIRESTILIVYPAVCAAGLLLSYFVQSGPLLYVLAAVMGWFASGGLMQLAVSLLAGLYPAHKATAISIVGLGNALSNWLVIRACGSITATAGTNAPRVILLMNMTIAIIGFVFGIFVRVSQNRRAKNNITDLES</sequence>
<gene>
    <name evidence="9" type="ORF">LOB39_04955</name>
</gene>
<evidence type="ECO:0000256" key="1">
    <source>
        <dbReference type="ARBA" id="ARBA00004651"/>
    </source>
</evidence>
<dbReference type="EMBL" id="JAJNUD010000008">
    <property type="protein sequence ID" value="MCD5517925.1"/>
    <property type="molecule type" value="Genomic_DNA"/>
</dbReference>
<comment type="caution">
    <text evidence="9">The sequence shown here is derived from an EMBL/GenBank/DDBJ whole genome shotgun (WGS) entry which is preliminary data.</text>
</comment>
<dbReference type="InterPro" id="IPR020846">
    <property type="entry name" value="MFS_dom"/>
</dbReference>
<dbReference type="InterPro" id="IPR036259">
    <property type="entry name" value="MFS_trans_sf"/>
</dbReference>
<evidence type="ECO:0000256" key="2">
    <source>
        <dbReference type="ARBA" id="ARBA00008335"/>
    </source>
</evidence>
<name>A0ABD4SE64_9LACO</name>
<dbReference type="InterPro" id="IPR011701">
    <property type="entry name" value="MFS"/>
</dbReference>
<feature type="transmembrane region" description="Helical" evidence="7">
    <location>
        <begin position="315"/>
        <end position="342"/>
    </location>
</feature>
<comment type="subcellular location">
    <subcellularLocation>
        <location evidence="1">Cell membrane</location>
        <topology evidence="1">Multi-pass membrane protein</topology>
    </subcellularLocation>
</comment>
<evidence type="ECO:0000313" key="10">
    <source>
        <dbReference type="Proteomes" id="UP001320314"/>
    </source>
</evidence>
<organism evidence="9 10">
    <name type="scientific">Lactobacillus delbrueckii subsp. allosunkii</name>
    <dbReference type="NCBI Taxonomy" id="1050107"/>
    <lineage>
        <taxon>Bacteria</taxon>
        <taxon>Bacillati</taxon>
        <taxon>Bacillota</taxon>
        <taxon>Bacilli</taxon>
        <taxon>Lactobacillales</taxon>
        <taxon>Lactobacillaceae</taxon>
        <taxon>Lactobacillus</taxon>
    </lineage>
</organism>
<feature type="transmembrane region" description="Helical" evidence="7">
    <location>
        <begin position="111"/>
        <end position="130"/>
    </location>
</feature>
<dbReference type="RefSeq" id="WP_231523474.1">
    <property type="nucleotide sequence ID" value="NZ_JAJNUD010000008.1"/>
</dbReference>
<dbReference type="PROSITE" id="PS00216">
    <property type="entry name" value="SUGAR_TRANSPORT_1"/>
    <property type="match status" value="1"/>
</dbReference>
<evidence type="ECO:0000259" key="8">
    <source>
        <dbReference type="PROSITE" id="PS50850"/>
    </source>
</evidence>
<dbReference type="AlphaFoldDB" id="A0ABD4SE64"/>
<dbReference type="PANTHER" id="PTHR23514">
    <property type="entry name" value="BYPASS OF STOP CODON PROTEIN 6"/>
    <property type="match status" value="1"/>
</dbReference>
<feature type="transmembrane region" description="Helical" evidence="7">
    <location>
        <begin position="87"/>
        <end position="105"/>
    </location>
</feature>
<dbReference type="GO" id="GO:0005886">
    <property type="term" value="C:plasma membrane"/>
    <property type="evidence" value="ECO:0007669"/>
    <property type="project" value="UniProtKB-SubCell"/>
</dbReference>